<evidence type="ECO:0000313" key="1">
    <source>
        <dbReference type="EMBL" id="WMV45880.1"/>
    </source>
</evidence>
<sequence>MSKSAVKMSSWCIVEPLREVVLHHPINQDTKMLKETDERYPKHDWGNGDNLAETSQEVEGLRVNRTGISAERVVHQNNRCGKPVHELREIGEKMVSRQIAEEVGKGDLTHCLSQFKVKSEPVNLVGLKVFEILDLLETLVGITDAFGDPPFNQLRRLSSVAFSIFVSWVIGRCSTASRSRSAIRQLLLFTADLLLSFNAQHTRTKGKYAIYWRFAEWLRRFADLQFFVHLASFAHFSSIMSMPGT</sequence>
<organism evidence="1 2">
    <name type="scientific">Solanum verrucosum</name>
    <dbReference type="NCBI Taxonomy" id="315347"/>
    <lineage>
        <taxon>Eukaryota</taxon>
        <taxon>Viridiplantae</taxon>
        <taxon>Streptophyta</taxon>
        <taxon>Embryophyta</taxon>
        <taxon>Tracheophyta</taxon>
        <taxon>Spermatophyta</taxon>
        <taxon>Magnoliopsida</taxon>
        <taxon>eudicotyledons</taxon>
        <taxon>Gunneridae</taxon>
        <taxon>Pentapetalae</taxon>
        <taxon>asterids</taxon>
        <taxon>lamiids</taxon>
        <taxon>Solanales</taxon>
        <taxon>Solanaceae</taxon>
        <taxon>Solanoideae</taxon>
        <taxon>Solaneae</taxon>
        <taxon>Solanum</taxon>
    </lineage>
</organism>
<keyword evidence="2" id="KW-1185">Reference proteome</keyword>
<reference evidence="1" key="1">
    <citation type="submission" date="2023-08" db="EMBL/GenBank/DDBJ databases">
        <title>A de novo genome assembly of Solanum verrucosum Schlechtendal, a Mexican diploid species geographically isolated from the other diploid A-genome species in potato relatives.</title>
        <authorList>
            <person name="Hosaka K."/>
        </authorList>
    </citation>
    <scope>NUCLEOTIDE SEQUENCE</scope>
    <source>
        <tissue evidence="1">Young leaves</tissue>
    </source>
</reference>
<evidence type="ECO:0000313" key="2">
    <source>
        <dbReference type="Proteomes" id="UP001234989"/>
    </source>
</evidence>
<proteinExistence type="predicted"/>
<name>A0AAF0UGL5_SOLVR</name>
<accession>A0AAF0UGL5</accession>
<protein>
    <submittedName>
        <fullName evidence="1">Uncharacterized protein</fullName>
    </submittedName>
</protein>
<dbReference type="Proteomes" id="UP001234989">
    <property type="component" value="Chromosome 9"/>
</dbReference>
<dbReference type="AlphaFoldDB" id="A0AAF0UGL5"/>
<gene>
    <name evidence="1" type="ORF">MTR67_039265</name>
</gene>
<dbReference type="EMBL" id="CP133620">
    <property type="protein sequence ID" value="WMV45880.1"/>
    <property type="molecule type" value="Genomic_DNA"/>
</dbReference>